<gene>
    <name evidence="2" type="ORF">RR46_03355</name>
</gene>
<evidence type="ECO:0000313" key="3">
    <source>
        <dbReference type="Proteomes" id="UP000053268"/>
    </source>
</evidence>
<dbReference type="AlphaFoldDB" id="A0A194Q987"/>
<name>A0A194Q987_PAPXU</name>
<evidence type="ECO:0000313" key="2">
    <source>
        <dbReference type="EMBL" id="KPI99985.1"/>
    </source>
</evidence>
<dbReference type="EMBL" id="KQ459551">
    <property type="protein sequence ID" value="KPI99985.1"/>
    <property type="molecule type" value="Genomic_DNA"/>
</dbReference>
<sequence>MCRWRLVVLQVLLVATVHGREIGSSEQIIDNHVCDRQVILDQPSMEWSTRLSCCLETLA</sequence>
<keyword evidence="1" id="KW-0732">Signal</keyword>
<reference evidence="2 3" key="1">
    <citation type="journal article" date="2015" name="Nat. Commun.">
        <title>Outbred genome sequencing and CRISPR/Cas9 gene editing in butterflies.</title>
        <authorList>
            <person name="Li X."/>
            <person name="Fan D."/>
            <person name="Zhang W."/>
            <person name="Liu G."/>
            <person name="Zhang L."/>
            <person name="Zhao L."/>
            <person name="Fang X."/>
            <person name="Chen L."/>
            <person name="Dong Y."/>
            <person name="Chen Y."/>
            <person name="Ding Y."/>
            <person name="Zhao R."/>
            <person name="Feng M."/>
            <person name="Zhu Y."/>
            <person name="Feng Y."/>
            <person name="Jiang X."/>
            <person name="Zhu D."/>
            <person name="Xiang H."/>
            <person name="Feng X."/>
            <person name="Li S."/>
            <person name="Wang J."/>
            <person name="Zhang G."/>
            <person name="Kronforst M.R."/>
            <person name="Wang W."/>
        </authorList>
    </citation>
    <scope>NUCLEOTIDE SEQUENCE [LARGE SCALE GENOMIC DNA]</scope>
    <source>
        <strain evidence="2">Ya'a_city_454_Px</strain>
        <tissue evidence="2">Whole body</tissue>
    </source>
</reference>
<accession>A0A194Q987</accession>
<feature type="signal peptide" evidence="1">
    <location>
        <begin position="1"/>
        <end position="19"/>
    </location>
</feature>
<proteinExistence type="predicted"/>
<evidence type="ECO:0000256" key="1">
    <source>
        <dbReference type="SAM" id="SignalP"/>
    </source>
</evidence>
<feature type="chain" id="PRO_5008264143" evidence="1">
    <location>
        <begin position="20"/>
        <end position="59"/>
    </location>
</feature>
<organism evidence="2 3">
    <name type="scientific">Papilio xuthus</name>
    <name type="common">Asian swallowtail butterfly</name>
    <dbReference type="NCBI Taxonomy" id="66420"/>
    <lineage>
        <taxon>Eukaryota</taxon>
        <taxon>Metazoa</taxon>
        <taxon>Ecdysozoa</taxon>
        <taxon>Arthropoda</taxon>
        <taxon>Hexapoda</taxon>
        <taxon>Insecta</taxon>
        <taxon>Pterygota</taxon>
        <taxon>Neoptera</taxon>
        <taxon>Endopterygota</taxon>
        <taxon>Lepidoptera</taxon>
        <taxon>Glossata</taxon>
        <taxon>Ditrysia</taxon>
        <taxon>Papilionoidea</taxon>
        <taxon>Papilionidae</taxon>
        <taxon>Papilioninae</taxon>
        <taxon>Papilio</taxon>
    </lineage>
</organism>
<keyword evidence="3" id="KW-1185">Reference proteome</keyword>
<dbReference type="Proteomes" id="UP000053268">
    <property type="component" value="Unassembled WGS sequence"/>
</dbReference>
<protein>
    <submittedName>
        <fullName evidence="2">Uncharacterized protein</fullName>
    </submittedName>
</protein>